<dbReference type="EMBL" id="MEWA01000008">
    <property type="protein sequence ID" value="OGC70330.1"/>
    <property type="molecule type" value="Genomic_DNA"/>
</dbReference>
<name>A0A1F4WLQ2_UNCKA</name>
<feature type="transmembrane region" description="Helical" evidence="1">
    <location>
        <begin position="30"/>
        <end position="51"/>
    </location>
</feature>
<keyword evidence="1" id="KW-0472">Membrane</keyword>
<protein>
    <submittedName>
        <fullName evidence="2">Uncharacterized protein</fullName>
    </submittedName>
</protein>
<organism evidence="2 3">
    <name type="scientific">candidate division WWE3 bacterium RIFOXYC1_FULL_39_7</name>
    <dbReference type="NCBI Taxonomy" id="1802643"/>
    <lineage>
        <taxon>Bacteria</taxon>
        <taxon>Katanobacteria</taxon>
    </lineage>
</organism>
<dbReference type="AlphaFoldDB" id="A0A1F4WLQ2"/>
<dbReference type="Proteomes" id="UP000179113">
    <property type="component" value="Unassembled WGS sequence"/>
</dbReference>
<proteinExistence type="predicted"/>
<evidence type="ECO:0000313" key="2">
    <source>
        <dbReference type="EMBL" id="OGC70330.1"/>
    </source>
</evidence>
<feature type="transmembrane region" description="Helical" evidence="1">
    <location>
        <begin position="5"/>
        <end position="24"/>
    </location>
</feature>
<sequence>MIFLYIFLTVYVLAGTIYAIYVLVNDIDPWYYFPLNMLLGPVVYIFNYYWYFKKRNLPK</sequence>
<keyword evidence="1" id="KW-0812">Transmembrane</keyword>
<evidence type="ECO:0000313" key="3">
    <source>
        <dbReference type="Proteomes" id="UP000179113"/>
    </source>
</evidence>
<comment type="caution">
    <text evidence="2">The sequence shown here is derived from an EMBL/GenBank/DDBJ whole genome shotgun (WGS) entry which is preliminary data.</text>
</comment>
<evidence type="ECO:0000256" key="1">
    <source>
        <dbReference type="SAM" id="Phobius"/>
    </source>
</evidence>
<accession>A0A1F4WLQ2</accession>
<reference evidence="2 3" key="1">
    <citation type="journal article" date="2016" name="Nat. Commun.">
        <title>Thousands of microbial genomes shed light on interconnected biogeochemical processes in an aquifer system.</title>
        <authorList>
            <person name="Anantharaman K."/>
            <person name="Brown C.T."/>
            <person name="Hug L.A."/>
            <person name="Sharon I."/>
            <person name="Castelle C.J."/>
            <person name="Probst A.J."/>
            <person name="Thomas B.C."/>
            <person name="Singh A."/>
            <person name="Wilkins M.J."/>
            <person name="Karaoz U."/>
            <person name="Brodie E.L."/>
            <person name="Williams K.H."/>
            <person name="Hubbard S.S."/>
            <person name="Banfield J.F."/>
        </authorList>
    </citation>
    <scope>NUCLEOTIDE SEQUENCE [LARGE SCALE GENOMIC DNA]</scope>
</reference>
<gene>
    <name evidence="2" type="ORF">A2415_05130</name>
</gene>
<keyword evidence="1" id="KW-1133">Transmembrane helix</keyword>